<dbReference type="STRING" id="1921510.BSL82_08760"/>
<sequence>MVGIFKDYAAIFQFGYVTDDLESAVARFGELGIERFRISPVGAAANGHSPFGARIAMAWAGELMIEIIEPLRDKTAPVYVDDLPPAESRRCVFNHVGLAVPDHETWNALEKELERRKLPIVWRGSNPARFDVSYVDTRPLLGHYCEFIRICPVLVEQFANVPKNDTVKSWLS</sequence>
<reference evidence="2" key="1">
    <citation type="submission" date="2016-11" db="EMBL/GenBank/DDBJ databases">
        <title>Complete Genome Sequence of alachlor-degrading Sphingomonas sp. strain JJ-A5.</title>
        <authorList>
            <person name="Lee H."/>
            <person name="Ka J.-O."/>
        </authorList>
    </citation>
    <scope>NUCLEOTIDE SEQUENCE [LARGE SCALE GENOMIC DNA]</scope>
    <source>
        <strain evidence="2">JJ-A5</strain>
    </source>
</reference>
<organism evidence="1 2">
    <name type="scientific">Tardibacter chloracetimidivorans</name>
    <dbReference type="NCBI Taxonomy" id="1921510"/>
    <lineage>
        <taxon>Bacteria</taxon>
        <taxon>Pseudomonadati</taxon>
        <taxon>Pseudomonadota</taxon>
        <taxon>Alphaproteobacteria</taxon>
        <taxon>Sphingomonadales</taxon>
        <taxon>Sphingomonadaceae</taxon>
        <taxon>Tardibacter</taxon>
    </lineage>
</organism>
<accession>A0A1L3ZUZ1</accession>
<evidence type="ECO:0000313" key="2">
    <source>
        <dbReference type="Proteomes" id="UP000182063"/>
    </source>
</evidence>
<gene>
    <name evidence="1" type="ORF">BSL82_08760</name>
</gene>
<dbReference type="AlphaFoldDB" id="A0A1L3ZUZ1"/>
<dbReference type="Proteomes" id="UP000182063">
    <property type="component" value="Chromosome"/>
</dbReference>
<proteinExistence type="predicted"/>
<protein>
    <recommendedName>
        <fullName evidence="3">VOC domain-containing protein</fullName>
    </recommendedName>
</protein>
<dbReference type="KEGG" id="sphj:BSL82_08760"/>
<dbReference type="EMBL" id="CP018221">
    <property type="protein sequence ID" value="API59389.1"/>
    <property type="molecule type" value="Genomic_DNA"/>
</dbReference>
<dbReference type="Gene3D" id="3.10.180.10">
    <property type="entry name" value="2,3-Dihydroxybiphenyl 1,2-Dioxygenase, domain 1"/>
    <property type="match status" value="1"/>
</dbReference>
<evidence type="ECO:0008006" key="3">
    <source>
        <dbReference type="Google" id="ProtNLM"/>
    </source>
</evidence>
<evidence type="ECO:0000313" key="1">
    <source>
        <dbReference type="EMBL" id="API59389.1"/>
    </source>
</evidence>
<dbReference type="InterPro" id="IPR029068">
    <property type="entry name" value="Glyas_Bleomycin-R_OHBP_Dase"/>
</dbReference>
<keyword evidence="2" id="KW-1185">Reference proteome</keyword>
<name>A0A1L3ZUZ1_9SPHN</name>
<dbReference type="SUPFAM" id="SSF54593">
    <property type="entry name" value="Glyoxalase/Bleomycin resistance protein/Dihydroxybiphenyl dioxygenase"/>
    <property type="match status" value="1"/>
</dbReference>